<dbReference type="EMBL" id="VEWN01000016">
    <property type="protein sequence ID" value="KAA1053318.1"/>
    <property type="molecule type" value="Genomic_DNA"/>
</dbReference>
<dbReference type="AlphaFoldDB" id="A0A5B0KPL3"/>
<accession>A0A5B0KPL3</accession>
<comment type="caution">
    <text evidence="1">The sequence shown here is derived from an EMBL/GenBank/DDBJ whole genome shotgun (WGS) entry which is preliminary data.</text>
</comment>
<evidence type="ECO:0000313" key="1">
    <source>
        <dbReference type="EMBL" id="KAA1053318.1"/>
    </source>
</evidence>
<evidence type="ECO:0000313" key="2">
    <source>
        <dbReference type="Proteomes" id="UP000325333"/>
    </source>
</evidence>
<dbReference type="Proteomes" id="UP000325333">
    <property type="component" value="Unassembled WGS sequence"/>
</dbReference>
<reference evidence="1 2" key="1">
    <citation type="submission" date="2019-07" db="EMBL/GenBank/DDBJ databases">
        <title>Genome sequencing of the stress-tolerant strain Azospirillum brasilense Az19.</title>
        <authorList>
            <person name="Maroniche G.A."/>
            <person name="Garcia J.E."/>
            <person name="Pagnussat L."/>
            <person name="Amenta M."/>
            <person name="Creus C.M."/>
        </authorList>
    </citation>
    <scope>NUCLEOTIDE SEQUENCE [LARGE SCALE GENOMIC DNA]</scope>
    <source>
        <strain evidence="1 2">Az19</strain>
    </source>
</reference>
<proteinExistence type="predicted"/>
<organism evidence="1 2">
    <name type="scientific">Azospirillum argentinense</name>
    <dbReference type="NCBI Taxonomy" id="2970906"/>
    <lineage>
        <taxon>Bacteria</taxon>
        <taxon>Pseudomonadati</taxon>
        <taxon>Pseudomonadota</taxon>
        <taxon>Alphaproteobacteria</taxon>
        <taxon>Rhodospirillales</taxon>
        <taxon>Azospirillaceae</taxon>
        <taxon>Azospirillum</taxon>
    </lineage>
</organism>
<protein>
    <submittedName>
        <fullName evidence="1">Uncharacterized protein</fullName>
    </submittedName>
</protein>
<gene>
    <name evidence="1" type="ORF">FH063_002931</name>
</gene>
<name>A0A5B0KPL3_9PROT</name>
<sequence>MTKAAPFLNTTFQKGAFLSFTTEVSNASIIDNLLLHEPKFMQ</sequence>